<evidence type="ECO:0000313" key="1">
    <source>
        <dbReference type="EMBL" id="PLV19079.1"/>
    </source>
</evidence>
<dbReference type="EMBL" id="PJCP01000003">
    <property type="protein sequence ID" value="PLV25106.1"/>
    <property type="molecule type" value="Genomic_DNA"/>
</dbReference>
<reference evidence="3 4" key="1">
    <citation type="submission" date="2017-12" db="EMBL/GenBank/DDBJ databases">
        <title>Detection of the carbapenemase gene blaVIM-5 in members of the Pseudomonas putida group isolated from polluted Nigerian wetlands.</title>
        <authorList>
            <person name="Adelowo O."/>
            <person name="Vollmers J."/>
            <person name="Maeusezahl I."/>
            <person name="Kaster A.-K."/>
            <person name="Mueller J.A."/>
        </authorList>
    </citation>
    <scope>NUCLEOTIDE SEQUENCE [LARGE SCALE GENOMIC DNA]</scope>
    <source>
        <strain evidence="2 3">MR119</strain>
        <strain evidence="1 4">MR144</strain>
    </source>
</reference>
<proteinExistence type="predicted"/>
<evidence type="ECO:0000313" key="3">
    <source>
        <dbReference type="Proteomes" id="UP000234839"/>
    </source>
</evidence>
<dbReference type="Proteomes" id="UP000234839">
    <property type="component" value="Unassembled WGS sequence"/>
</dbReference>
<keyword evidence="3" id="KW-1185">Reference proteome</keyword>
<evidence type="ECO:0000313" key="4">
    <source>
        <dbReference type="Proteomes" id="UP000234878"/>
    </source>
</evidence>
<evidence type="ECO:0000313" key="2">
    <source>
        <dbReference type="EMBL" id="PLV25106.1"/>
    </source>
</evidence>
<dbReference type="EMBL" id="PJCQ01000008">
    <property type="protein sequence ID" value="PLV19079.1"/>
    <property type="molecule type" value="Genomic_DNA"/>
</dbReference>
<organism evidence="1 4">
    <name type="scientific">Pseudomonas guariconensis</name>
    <dbReference type="NCBI Taxonomy" id="1288410"/>
    <lineage>
        <taxon>Bacteria</taxon>
        <taxon>Pseudomonadati</taxon>
        <taxon>Pseudomonadota</taxon>
        <taxon>Gammaproteobacteria</taxon>
        <taxon>Pseudomonadales</taxon>
        <taxon>Pseudomonadaceae</taxon>
        <taxon>Pseudomonas</taxon>
    </lineage>
</organism>
<comment type="caution">
    <text evidence="1">The sequence shown here is derived from an EMBL/GenBank/DDBJ whole genome shotgun (WGS) entry which is preliminary data.</text>
</comment>
<gene>
    <name evidence="1" type="ORF">CXG49_10120</name>
    <name evidence="2" type="ORF">CXG53_04890</name>
</gene>
<accession>A0AAX0VYF9</accession>
<sequence>MGQGALAVDAVIGPELDENDLSAQLFQGQGLAVDPVGDPTWDARCIIAPSDRNPANWRGFFMMAPESAG</sequence>
<dbReference type="AlphaFoldDB" id="A0AAX0VYF9"/>
<dbReference type="Proteomes" id="UP000234878">
    <property type="component" value="Unassembled WGS sequence"/>
</dbReference>
<protein>
    <submittedName>
        <fullName evidence="1">Uncharacterized protein</fullName>
    </submittedName>
</protein>
<name>A0AAX0VYF9_9PSED</name>